<dbReference type="InterPro" id="IPR044878">
    <property type="entry name" value="UbiA_sf"/>
</dbReference>
<evidence type="ECO:0000256" key="1">
    <source>
        <dbReference type="ARBA" id="ARBA00004651"/>
    </source>
</evidence>
<evidence type="ECO:0000313" key="7">
    <source>
        <dbReference type="Proteomes" id="UP000266720"/>
    </source>
</evidence>
<dbReference type="EMBL" id="CP007493">
    <property type="protein sequence ID" value="AJB41888.1"/>
    <property type="molecule type" value="Genomic_DNA"/>
</dbReference>
<feature type="transmembrane region" description="Helical" evidence="5">
    <location>
        <begin position="134"/>
        <end position="151"/>
    </location>
</feature>
<reference evidence="7" key="1">
    <citation type="book" date="2010" name="EXTREMOPHILES" publisher="0:0-0">
        <title>Complete genome sequences of ten hyperthermophilic archaea reveal their metabolic capabilities and possible ecological roles.</title>
        <editorList>
            <person name="?"/>
        </editorList>
        <authorList>
            <person name="Ravin N.V."/>
            <person name="Mardanov A.V."/>
            <person name="Bonch-Osmolovskaya E.A."/>
            <person name="Skryabin K.G."/>
        </authorList>
    </citation>
    <scope>NUCLEOTIDE SEQUENCE [LARGE SCALE GENOMIC DNA]</scope>
    <source>
        <strain evidence="7">1505</strain>
    </source>
</reference>
<dbReference type="Proteomes" id="UP000266720">
    <property type="component" value="Chromosome"/>
</dbReference>
<dbReference type="STRING" id="697581.TCARB_0836"/>
<comment type="subcellular location">
    <subcellularLocation>
        <location evidence="1">Cell membrane</location>
        <topology evidence="1">Multi-pass membrane protein</topology>
    </subcellularLocation>
</comment>
<name>A0A3G1A6U0_9CREN</name>
<evidence type="ECO:0000256" key="5">
    <source>
        <dbReference type="SAM" id="Phobius"/>
    </source>
</evidence>
<keyword evidence="2 5" id="KW-0812">Transmembrane</keyword>
<dbReference type="Pfam" id="PF01040">
    <property type="entry name" value="UbiA"/>
    <property type="match status" value="1"/>
</dbReference>
<dbReference type="GeneID" id="16574400"/>
<dbReference type="KEGG" id="tcb:TCARB_0836"/>
<dbReference type="Gene3D" id="1.10.357.140">
    <property type="entry name" value="UbiA prenyltransferase"/>
    <property type="match status" value="1"/>
</dbReference>
<accession>A0A3G1A6U0</accession>
<protein>
    <submittedName>
        <fullName evidence="6">Lycopene elongase</fullName>
    </submittedName>
</protein>
<feature type="transmembrane region" description="Helical" evidence="5">
    <location>
        <begin position="220"/>
        <end position="238"/>
    </location>
</feature>
<keyword evidence="3 5" id="KW-1133">Transmembrane helix</keyword>
<feature type="transmembrane region" description="Helical" evidence="5">
    <location>
        <begin position="157"/>
        <end position="175"/>
    </location>
</feature>
<dbReference type="InterPro" id="IPR000537">
    <property type="entry name" value="UbiA_prenyltransferase"/>
</dbReference>
<gene>
    <name evidence="6" type="ORF">TCARB_0836</name>
</gene>
<dbReference type="RefSeq" id="WP_020963401.1">
    <property type="nucleotide sequence ID" value="NZ_CP007493.1"/>
</dbReference>
<feature type="transmembrane region" description="Helical" evidence="5">
    <location>
        <begin position="40"/>
        <end position="61"/>
    </location>
</feature>
<dbReference type="AlphaFoldDB" id="A0A3G1A6U0"/>
<sequence length="266" mass="29368">MPMLLKCALLVSRPRGWRAYLWMGLLGILQGKPEPQIALVGLYSLVSFLATAFAVNNYFDVGSDMLNPKKYNPFIGHCDRRALYVVLLNQAVALALVALLTPLSSFLVYLSTVVLGVAYSSPPFRLKARTGLELVSHMLYFGILLFLFGALLSHVQFSQQTVAIALVIGVYSAFLQLRNLRDDREFDGLIGDKTLFVRYPNFSALLLYSTAALSLLGSVYVLPVSLAVALPVAVIFGWKYGWERLVDSFVAVSLSLQVVARLCTCF</sequence>
<proteinExistence type="predicted"/>
<evidence type="ECO:0000256" key="3">
    <source>
        <dbReference type="ARBA" id="ARBA00022989"/>
    </source>
</evidence>
<dbReference type="GO" id="GO:0016765">
    <property type="term" value="F:transferase activity, transferring alkyl or aryl (other than methyl) groups"/>
    <property type="evidence" value="ECO:0007669"/>
    <property type="project" value="InterPro"/>
</dbReference>
<evidence type="ECO:0000256" key="4">
    <source>
        <dbReference type="ARBA" id="ARBA00023136"/>
    </source>
</evidence>
<evidence type="ECO:0000256" key="2">
    <source>
        <dbReference type="ARBA" id="ARBA00022692"/>
    </source>
</evidence>
<evidence type="ECO:0000313" key="6">
    <source>
        <dbReference type="EMBL" id="AJB41888.1"/>
    </source>
</evidence>
<dbReference type="GO" id="GO:0005886">
    <property type="term" value="C:plasma membrane"/>
    <property type="evidence" value="ECO:0007669"/>
    <property type="project" value="UniProtKB-SubCell"/>
</dbReference>
<keyword evidence="4 5" id="KW-0472">Membrane</keyword>
<dbReference type="GeneID" id="25406263"/>
<organism evidence="6 7">
    <name type="scientific">Thermofilum adornatum 1505</name>
    <dbReference type="NCBI Taxonomy" id="697581"/>
    <lineage>
        <taxon>Archaea</taxon>
        <taxon>Thermoproteota</taxon>
        <taxon>Thermoprotei</taxon>
        <taxon>Thermofilales</taxon>
        <taxon>Thermofilaceae</taxon>
        <taxon>Thermofilum</taxon>
    </lineage>
</organism>